<dbReference type="PANTHER" id="PTHR16305:SF35">
    <property type="entry name" value="TRANSCRIPTIONAL ACTIVATOR DOMAIN"/>
    <property type="match status" value="1"/>
</dbReference>
<evidence type="ECO:0000256" key="1">
    <source>
        <dbReference type="ARBA" id="ARBA00022741"/>
    </source>
</evidence>
<dbReference type="Pfam" id="PF00196">
    <property type="entry name" value="GerE"/>
    <property type="match status" value="1"/>
</dbReference>
<evidence type="ECO:0000313" key="5">
    <source>
        <dbReference type="EMBL" id="RKQ87978.1"/>
    </source>
</evidence>
<feature type="domain" description="HTH luxR-type" evidence="4">
    <location>
        <begin position="901"/>
        <end position="966"/>
    </location>
</feature>
<dbReference type="EMBL" id="RBIL01000002">
    <property type="protein sequence ID" value="RKQ87978.1"/>
    <property type="molecule type" value="Genomic_DNA"/>
</dbReference>
<reference evidence="5 6" key="1">
    <citation type="submission" date="2018-10" db="EMBL/GenBank/DDBJ databases">
        <title>Genomic Encyclopedia of Archaeal and Bacterial Type Strains, Phase II (KMG-II): from individual species to whole genera.</title>
        <authorList>
            <person name="Goeker M."/>
        </authorList>
    </citation>
    <scope>NUCLEOTIDE SEQUENCE [LARGE SCALE GENOMIC DNA]</scope>
    <source>
        <strain evidence="5 6">DSM 14954</strain>
    </source>
</reference>
<accession>A0A660L3G4</accession>
<dbReference type="Gene3D" id="3.40.50.300">
    <property type="entry name" value="P-loop containing nucleotide triphosphate hydrolases"/>
    <property type="match status" value="1"/>
</dbReference>
<feature type="region of interest" description="Disordered" evidence="3">
    <location>
        <begin position="284"/>
        <end position="323"/>
    </location>
</feature>
<dbReference type="Proteomes" id="UP000278962">
    <property type="component" value="Unassembled WGS sequence"/>
</dbReference>
<proteinExistence type="predicted"/>
<keyword evidence="6" id="KW-1185">Reference proteome</keyword>
<feature type="compositionally biased region" description="Gly residues" evidence="3">
    <location>
        <begin position="284"/>
        <end position="322"/>
    </location>
</feature>
<dbReference type="PRINTS" id="PR00038">
    <property type="entry name" value="HTHLUXR"/>
</dbReference>
<dbReference type="SMART" id="SM00421">
    <property type="entry name" value="HTH_LUXR"/>
    <property type="match status" value="1"/>
</dbReference>
<evidence type="ECO:0000313" key="6">
    <source>
        <dbReference type="Proteomes" id="UP000278962"/>
    </source>
</evidence>
<dbReference type="Pfam" id="PF13191">
    <property type="entry name" value="AAA_16"/>
    <property type="match status" value="1"/>
</dbReference>
<dbReference type="GO" id="GO:0006355">
    <property type="term" value="P:regulation of DNA-templated transcription"/>
    <property type="evidence" value="ECO:0007669"/>
    <property type="project" value="InterPro"/>
</dbReference>
<dbReference type="GO" id="GO:0003677">
    <property type="term" value="F:DNA binding"/>
    <property type="evidence" value="ECO:0007669"/>
    <property type="project" value="InterPro"/>
</dbReference>
<keyword evidence="1" id="KW-0547">Nucleotide-binding</keyword>
<dbReference type="Gene3D" id="1.10.10.10">
    <property type="entry name" value="Winged helix-like DNA-binding domain superfamily/Winged helix DNA-binding domain"/>
    <property type="match status" value="1"/>
</dbReference>
<dbReference type="InterPro" id="IPR000792">
    <property type="entry name" value="Tscrpt_reg_LuxR_C"/>
</dbReference>
<protein>
    <submittedName>
        <fullName evidence="5">Regulatory LuxR family protein</fullName>
    </submittedName>
</protein>
<dbReference type="SUPFAM" id="SSF52540">
    <property type="entry name" value="P-loop containing nucleoside triphosphate hydrolases"/>
    <property type="match status" value="1"/>
</dbReference>
<dbReference type="GO" id="GO:0005524">
    <property type="term" value="F:ATP binding"/>
    <property type="evidence" value="ECO:0007669"/>
    <property type="project" value="UniProtKB-KW"/>
</dbReference>
<dbReference type="SUPFAM" id="SSF48452">
    <property type="entry name" value="TPR-like"/>
    <property type="match status" value="1"/>
</dbReference>
<dbReference type="PROSITE" id="PS50043">
    <property type="entry name" value="HTH_LUXR_2"/>
    <property type="match status" value="1"/>
</dbReference>
<dbReference type="RefSeq" id="WP_121257086.1">
    <property type="nucleotide sequence ID" value="NZ_RBIL01000002.1"/>
</dbReference>
<sequence length="976" mass="100887">MVIGRAEELAHVDRLLAAARLGTSEVLAITGEPGIGKTALLDYAVAHATGMTVLRAGGVESESEIPFAGLFSLLRPVLHRVDELPPPQATALRAALGLAAGAAGDRFLVGAATLTLLTGCAEDAPVLIVIDDAHWLDQSSLAAILFAARRLLADALALLIASRDGHELGLPELPLSGLDRAGAAALLERQAGGPLPPGATDRAFDATLGNPLALVELASAAATLPLEPGVPVQTTLELTFAARITALPDATRRLLALAAADEAGHLAVLARAAALAAGSERGGATGAGAGGADAGGAAAGSDRGGAATGAGAGGADAGGADAGGADAAPADALGALAAAEAAGLVVLAVDRLSFCHPLARAAAYRGATPDERRAAHRVLAEVEPDADRRAWHRAAAALGPDAEAAAALEQAGLRARDRGAYTAAASSLERAARLTTDTAARARRLFEAAEAAWLAGHADRADERLAEARELSLDPALNVEIDRLRGHAALRSGNARAAHDVLLEAADGAQVAEASGHAGTETPAGATRTARYTGTVHAAEMLAEAAEAAGYAAEPRLMLAAARRAWTALTPHTSERARVRAMLALGMALIYTGDDTGAPWLRDATDHLDAAPELAGDPTLLASAATGALWLREAERGRELMSRAIAIARAQGAVGALPFPLCLAGREAATSDRPHVAVALYEEAIRLARETGQAMSVAAGLSGLACVEARQGRDDACREHAAEALELTERLGLAFFQLWALDALADLELGHGNLEQAVQHLTAKERLLEARGIADPDVSPAPDLAEALTWLDRKAQAEPRLAAFARAARAKGQPWALARLARARGDYATALDQHARTPDRFETARTLLAQGEALRRERRRADAREPLRAAIAGFDALGAVPWAERARRELRASGETARRRDPLTLDALTPRELQVALVLAEGHTIREAAGKLFLSPKTVDHHLQSVYRKLAIDSRPALAAALDREDLPMRTPPAAA</sequence>
<organism evidence="5 6">
    <name type="scientific">Solirubrobacter pauli</name>
    <dbReference type="NCBI Taxonomy" id="166793"/>
    <lineage>
        <taxon>Bacteria</taxon>
        <taxon>Bacillati</taxon>
        <taxon>Actinomycetota</taxon>
        <taxon>Thermoleophilia</taxon>
        <taxon>Solirubrobacterales</taxon>
        <taxon>Solirubrobacteraceae</taxon>
        <taxon>Solirubrobacter</taxon>
    </lineage>
</organism>
<gene>
    <name evidence="5" type="ORF">C8N24_6013</name>
</gene>
<dbReference type="Gene3D" id="1.25.40.10">
    <property type="entry name" value="Tetratricopeptide repeat domain"/>
    <property type="match status" value="1"/>
</dbReference>
<dbReference type="InterPro" id="IPR016032">
    <property type="entry name" value="Sig_transdc_resp-reg_C-effctor"/>
</dbReference>
<dbReference type="GO" id="GO:0004016">
    <property type="term" value="F:adenylate cyclase activity"/>
    <property type="evidence" value="ECO:0007669"/>
    <property type="project" value="TreeGrafter"/>
</dbReference>
<comment type="caution">
    <text evidence="5">The sequence shown here is derived from an EMBL/GenBank/DDBJ whole genome shotgun (WGS) entry which is preliminary data.</text>
</comment>
<evidence type="ECO:0000259" key="4">
    <source>
        <dbReference type="PROSITE" id="PS50043"/>
    </source>
</evidence>
<dbReference type="InterPro" id="IPR027417">
    <property type="entry name" value="P-loop_NTPase"/>
</dbReference>
<keyword evidence="2" id="KW-0067">ATP-binding</keyword>
<dbReference type="InterPro" id="IPR036388">
    <property type="entry name" value="WH-like_DNA-bd_sf"/>
</dbReference>
<dbReference type="InterPro" id="IPR011990">
    <property type="entry name" value="TPR-like_helical_dom_sf"/>
</dbReference>
<dbReference type="OrthoDB" id="3656034at2"/>
<dbReference type="SUPFAM" id="SSF46894">
    <property type="entry name" value="C-terminal effector domain of the bipartite response regulators"/>
    <property type="match status" value="1"/>
</dbReference>
<dbReference type="PANTHER" id="PTHR16305">
    <property type="entry name" value="TESTICULAR SOLUBLE ADENYLYL CYCLASE"/>
    <property type="match status" value="1"/>
</dbReference>
<name>A0A660L3G4_9ACTN</name>
<dbReference type="InterPro" id="IPR041664">
    <property type="entry name" value="AAA_16"/>
</dbReference>
<dbReference type="CDD" id="cd06170">
    <property type="entry name" value="LuxR_C_like"/>
    <property type="match status" value="1"/>
</dbReference>
<evidence type="ECO:0000256" key="3">
    <source>
        <dbReference type="SAM" id="MobiDB-lite"/>
    </source>
</evidence>
<dbReference type="AlphaFoldDB" id="A0A660L3G4"/>
<evidence type="ECO:0000256" key="2">
    <source>
        <dbReference type="ARBA" id="ARBA00022840"/>
    </source>
</evidence>
<dbReference type="GO" id="GO:0005737">
    <property type="term" value="C:cytoplasm"/>
    <property type="evidence" value="ECO:0007669"/>
    <property type="project" value="TreeGrafter"/>
</dbReference>